<evidence type="ECO:0000313" key="14">
    <source>
        <dbReference type="Proteomes" id="UP001140172"/>
    </source>
</evidence>
<feature type="transmembrane region" description="Helical" evidence="11">
    <location>
        <begin position="20"/>
        <end position="44"/>
    </location>
</feature>
<feature type="domain" description="CAAX prenyl protease 2/Lysostaphin resistance protein A-like" evidence="12">
    <location>
        <begin position="163"/>
        <end position="265"/>
    </location>
</feature>
<evidence type="ECO:0000259" key="12">
    <source>
        <dbReference type="Pfam" id="PF02517"/>
    </source>
</evidence>
<comment type="caution">
    <text evidence="13">The sequence shown here is derived from an EMBL/GenBank/DDBJ whole genome shotgun (WGS) entry which is preliminary data.</text>
</comment>
<comment type="catalytic activity">
    <reaction evidence="9">
        <text>Hydrolyzes the peptide bond -P2-(S-farnesyl or geranylgeranyl)C-P1'-P2'-P3'-COOH where P1' and P2' are amino acids with aliphatic sidechains and P3' is any C-terminal residue.</text>
        <dbReference type="EC" id="3.4.26.1"/>
    </reaction>
</comment>
<dbReference type="PANTHER" id="PTHR13046:SF0">
    <property type="entry name" value="CAAX PRENYL PROTEASE 2"/>
    <property type="match status" value="1"/>
</dbReference>
<proteinExistence type="inferred from homology"/>
<dbReference type="EMBL" id="JANBUM010000066">
    <property type="protein sequence ID" value="KAJ2786345.1"/>
    <property type="molecule type" value="Genomic_DNA"/>
</dbReference>
<feature type="transmembrane region" description="Helical" evidence="11">
    <location>
        <begin position="280"/>
        <end position="300"/>
    </location>
</feature>
<dbReference type="AlphaFoldDB" id="A0A9W8LL92"/>
<evidence type="ECO:0000256" key="4">
    <source>
        <dbReference type="ARBA" id="ARBA00022692"/>
    </source>
</evidence>
<keyword evidence="7 11" id="KW-1133">Transmembrane helix</keyword>
<evidence type="ECO:0000256" key="11">
    <source>
        <dbReference type="SAM" id="Phobius"/>
    </source>
</evidence>
<dbReference type="Proteomes" id="UP001140172">
    <property type="component" value="Unassembled WGS sequence"/>
</dbReference>
<comment type="subcellular location">
    <subcellularLocation>
        <location evidence="1">Endoplasmic reticulum membrane</location>
        <topology evidence="1">Multi-pass membrane protein</topology>
    </subcellularLocation>
</comment>
<name>A0A9W8LL92_9FUNG</name>
<sequence length="311" mass="33828">MSLPESALPLWQLSLAPSPLAAVGLSVLLALLYVASIYLALALFPLANVSTHDRDHPQVIRRRMLGAVAATLLSLLLASLVLRQWQMTDGQTASVVERLGLEVGPMPASAFVSLVLCATAYLGPLVLDHVDPDGAGRSDTADAASWWTQAYQSFWLVWRQPTSLRNYLVGPVTEELVFRSSVVALWVSSGISTTRTIYLSPLMFALAHVHHALAQLKAGRAVRQVLLVTCAQVAYTTLFGWLAVALLVRTRSVAGPVAAHAFCNYRGFPDFARLMRCRPLVRYPVAMVFVLGLGAFAVLFEPMTRQGVFIS</sequence>
<dbReference type="Pfam" id="PF02517">
    <property type="entry name" value="Rce1-like"/>
    <property type="match status" value="1"/>
</dbReference>
<protein>
    <recommendedName>
        <fullName evidence="10">intramembrane prenyl-peptidase Rce1</fullName>
        <ecNumber evidence="10">3.4.26.1</ecNumber>
    </recommendedName>
</protein>
<dbReference type="OrthoDB" id="271604at2759"/>
<keyword evidence="8 11" id="KW-0472">Membrane</keyword>
<comment type="similarity">
    <text evidence="2">Belongs to the peptidase U48 family.</text>
</comment>
<keyword evidence="3 13" id="KW-0645">Protease</keyword>
<dbReference type="GO" id="GO:0071586">
    <property type="term" value="P:CAAX-box protein processing"/>
    <property type="evidence" value="ECO:0007669"/>
    <property type="project" value="InterPro"/>
</dbReference>
<evidence type="ECO:0000256" key="9">
    <source>
        <dbReference type="ARBA" id="ARBA00047280"/>
    </source>
</evidence>
<evidence type="ECO:0000313" key="13">
    <source>
        <dbReference type="EMBL" id="KAJ2786345.1"/>
    </source>
</evidence>
<evidence type="ECO:0000256" key="1">
    <source>
        <dbReference type="ARBA" id="ARBA00004477"/>
    </source>
</evidence>
<evidence type="ECO:0000256" key="2">
    <source>
        <dbReference type="ARBA" id="ARBA00006897"/>
    </source>
</evidence>
<evidence type="ECO:0000256" key="8">
    <source>
        <dbReference type="ARBA" id="ARBA00023136"/>
    </source>
</evidence>
<organism evidence="13 14">
    <name type="scientific">Coemansia interrupta</name>
    <dbReference type="NCBI Taxonomy" id="1126814"/>
    <lineage>
        <taxon>Eukaryota</taxon>
        <taxon>Fungi</taxon>
        <taxon>Fungi incertae sedis</taxon>
        <taxon>Zoopagomycota</taxon>
        <taxon>Kickxellomycotina</taxon>
        <taxon>Kickxellomycetes</taxon>
        <taxon>Kickxellales</taxon>
        <taxon>Kickxellaceae</taxon>
        <taxon>Coemansia</taxon>
    </lineage>
</organism>
<dbReference type="InterPro" id="IPR039731">
    <property type="entry name" value="Rce1"/>
</dbReference>
<evidence type="ECO:0000256" key="5">
    <source>
        <dbReference type="ARBA" id="ARBA00022801"/>
    </source>
</evidence>
<dbReference type="EC" id="3.4.26.1" evidence="10"/>
<feature type="transmembrane region" description="Helical" evidence="11">
    <location>
        <begin position="106"/>
        <end position="127"/>
    </location>
</feature>
<dbReference type="GO" id="GO:0004222">
    <property type="term" value="F:metalloendopeptidase activity"/>
    <property type="evidence" value="ECO:0007669"/>
    <property type="project" value="InterPro"/>
</dbReference>
<accession>A0A9W8LL92</accession>
<dbReference type="InterPro" id="IPR003675">
    <property type="entry name" value="Rce1/LyrA-like_dom"/>
</dbReference>
<feature type="transmembrane region" description="Helical" evidence="11">
    <location>
        <begin position="65"/>
        <end position="86"/>
    </location>
</feature>
<feature type="transmembrane region" description="Helical" evidence="11">
    <location>
        <begin position="225"/>
        <end position="248"/>
    </location>
</feature>
<evidence type="ECO:0000256" key="10">
    <source>
        <dbReference type="ARBA" id="ARBA00049729"/>
    </source>
</evidence>
<evidence type="ECO:0000256" key="7">
    <source>
        <dbReference type="ARBA" id="ARBA00022989"/>
    </source>
</evidence>
<evidence type="ECO:0000256" key="6">
    <source>
        <dbReference type="ARBA" id="ARBA00022824"/>
    </source>
</evidence>
<keyword evidence="6" id="KW-0256">Endoplasmic reticulum</keyword>
<dbReference type="PANTHER" id="PTHR13046">
    <property type="entry name" value="PROTEASE U48 CAAX PRENYL PROTEASE RCE1"/>
    <property type="match status" value="1"/>
</dbReference>
<keyword evidence="5" id="KW-0378">Hydrolase</keyword>
<reference evidence="13" key="1">
    <citation type="submission" date="2022-07" db="EMBL/GenBank/DDBJ databases">
        <title>Phylogenomic reconstructions and comparative analyses of Kickxellomycotina fungi.</title>
        <authorList>
            <person name="Reynolds N.K."/>
            <person name="Stajich J.E."/>
            <person name="Barry K."/>
            <person name="Grigoriev I.V."/>
            <person name="Crous P."/>
            <person name="Smith M.E."/>
        </authorList>
    </citation>
    <scope>NUCLEOTIDE SEQUENCE</scope>
    <source>
        <strain evidence="13">BCRC 34489</strain>
    </source>
</reference>
<keyword evidence="14" id="KW-1185">Reference proteome</keyword>
<gene>
    <name evidence="13" type="primary">RCE1</name>
    <name evidence="13" type="ORF">GGI15_001591</name>
</gene>
<keyword evidence="4 11" id="KW-0812">Transmembrane</keyword>
<dbReference type="GO" id="GO:0005789">
    <property type="term" value="C:endoplasmic reticulum membrane"/>
    <property type="evidence" value="ECO:0007669"/>
    <property type="project" value="UniProtKB-SubCell"/>
</dbReference>
<evidence type="ECO:0000256" key="3">
    <source>
        <dbReference type="ARBA" id="ARBA00022670"/>
    </source>
</evidence>